<evidence type="ECO:0000313" key="1">
    <source>
        <dbReference type="EMBL" id="CAK0877788.1"/>
    </source>
</evidence>
<keyword evidence="2" id="KW-1185">Reference proteome</keyword>
<evidence type="ECO:0000313" key="2">
    <source>
        <dbReference type="Proteomes" id="UP001189429"/>
    </source>
</evidence>
<protein>
    <submittedName>
        <fullName evidence="1">Uncharacterized protein</fullName>
    </submittedName>
</protein>
<accession>A0ABN9VW26</accession>
<dbReference type="EMBL" id="CAUYUJ010017776">
    <property type="protein sequence ID" value="CAK0877788.1"/>
    <property type="molecule type" value="Genomic_DNA"/>
</dbReference>
<name>A0ABN9VW26_9DINO</name>
<proteinExistence type="predicted"/>
<comment type="caution">
    <text evidence="1">The sequence shown here is derived from an EMBL/GenBank/DDBJ whole genome shotgun (WGS) entry which is preliminary data.</text>
</comment>
<organism evidence="1 2">
    <name type="scientific">Prorocentrum cordatum</name>
    <dbReference type="NCBI Taxonomy" id="2364126"/>
    <lineage>
        <taxon>Eukaryota</taxon>
        <taxon>Sar</taxon>
        <taxon>Alveolata</taxon>
        <taxon>Dinophyceae</taxon>
        <taxon>Prorocentrales</taxon>
        <taxon>Prorocentraceae</taxon>
        <taxon>Prorocentrum</taxon>
    </lineage>
</organism>
<reference evidence="1" key="1">
    <citation type="submission" date="2023-10" db="EMBL/GenBank/DDBJ databases">
        <authorList>
            <person name="Chen Y."/>
            <person name="Shah S."/>
            <person name="Dougan E. K."/>
            <person name="Thang M."/>
            <person name="Chan C."/>
        </authorList>
    </citation>
    <scope>NUCLEOTIDE SEQUENCE [LARGE SCALE GENOMIC DNA]</scope>
</reference>
<feature type="non-terminal residue" evidence="1">
    <location>
        <position position="220"/>
    </location>
</feature>
<gene>
    <name evidence="1" type="ORF">PCOR1329_LOCUS61747</name>
</gene>
<sequence>MMRSSRRRVVARLCALQLERVAWSCNVHCRRDSEKSWSAASPIQLRYLRVQAFLVRGFDDRGSLWSSSHTECIECRSAHPDVHVAACDCKAGQIRHTGCQSRATRRSRRQAAQKRAVDERVEHTCLSELWDVEASTRTACRQMLSLARLYIVVDLAGSSGSERQAIGQGAAKFVERLTFDCSFLPSLRRVTVGERGAMKLDDLELSRAALPPELSGLDAL</sequence>
<dbReference type="Proteomes" id="UP001189429">
    <property type="component" value="Unassembled WGS sequence"/>
</dbReference>